<reference evidence="2" key="1">
    <citation type="submission" date="2017-03" db="EMBL/GenBank/DDBJ databases">
        <title>Phytopthora megakarya and P. palmivora, two closely related causual agents of cacao black pod achieved similar genome size and gene model numbers by different mechanisms.</title>
        <authorList>
            <person name="Ali S."/>
            <person name="Shao J."/>
            <person name="Larry D.J."/>
            <person name="Kronmiller B."/>
            <person name="Shen D."/>
            <person name="Strem M.D."/>
            <person name="Melnick R.L."/>
            <person name="Guiltinan M.J."/>
            <person name="Tyler B.M."/>
            <person name="Meinhardt L.W."/>
            <person name="Bailey B.A."/>
        </authorList>
    </citation>
    <scope>NUCLEOTIDE SEQUENCE [LARGE SCALE GENOMIC DNA]</scope>
    <source>
        <strain evidence="2">zdho120</strain>
    </source>
</reference>
<organism evidence="1 2">
    <name type="scientific">Phytophthora megakarya</name>
    <dbReference type="NCBI Taxonomy" id="4795"/>
    <lineage>
        <taxon>Eukaryota</taxon>
        <taxon>Sar</taxon>
        <taxon>Stramenopiles</taxon>
        <taxon>Oomycota</taxon>
        <taxon>Peronosporomycetes</taxon>
        <taxon>Peronosporales</taxon>
        <taxon>Peronosporaceae</taxon>
        <taxon>Phytophthora</taxon>
    </lineage>
</organism>
<evidence type="ECO:0000313" key="2">
    <source>
        <dbReference type="Proteomes" id="UP000198211"/>
    </source>
</evidence>
<sequence length="100" mass="11174">MSVLTRGVQVATTSKAVSPRLDEIFKINVPEVVRLFSVSDPRMMKLREGLSANARAQAVETMKPRFSEGGVLELTVALSRMNITKIRDKLDEEVGSKYDY</sequence>
<gene>
    <name evidence="1" type="ORF">PHMEG_00031048</name>
</gene>
<proteinExistence type="predicted"/>
<accession>A0A225UZ75</accession>
<dbReference type="EMBL" id="NBNE01009605">
    <property type="protein sequence ID" value="OWY98233.1"/>
    <property type="molecule type" value="Genomic_DNA"/>
</dbReference>
<dbReference type="AlphaFoldDB" id="A0A225UZ75"/>
<dbReference type="Proteomes" id="UP000198211">
    <property type="component" value="Unassembled WGS sequence"/>
</dbReference>
<evidence type="ECO:0000313" key="1">
    <source>
        <dbReference type="EMBL" id="OWY98233.1"/>
    </source>
</evidence>
<dbReference type="OrthoDB" id="129474at2759"/>
<name>A0A225UZ75_9STRA</name>
<keyword evidence="2" id="KW-1185">Reference proteome</keyword>
<comment type="caution">
    <text evidence="1">The sequence shown here is derived from an EMBL/GenBank/DDBJ whole genome shotgun (WGS) entry which is preliminary data.</text>
</comment>
<protein>
    <submittedName>
        <fullName evidence="1">Uncharacterized protein</fullName>
    </submittedName>
</protein>